<dbReference type="PANTHER" id="PTHR45907:SF16">
    <property type="entry name" value="SERPENTINE RECEPTOR, CLASS J"/>
    <property type="match status" value="1"/>
</dbReference>
<dbReference type="EnsemblMetazoa" id="CJA18050.1">
    <property type="protein sequence ID" value="CJA18050.1"/>
    <property type="gene ID" value="WBGene00137255"/>
</dbReference>
<dbReference type="InterPro" id="IPR019423">
    <property type="entry name" value="7TM_GPCR_serpentine_rcpt_Srj"/>
</dbReference>
<keyword evidence="1" id="KW-0472">Membrane</keyword>
<organism evidence="2 3">
    <name type="scientific">Caenorhabditis japonica</name>
    <dbReference type="NCBI Taxonomy" id="281687"/>
    <lineage>
        <taxon>Eukaryota</taxon>
        <taxon>Metazoa</taxon>
        <taxon>Ecdysozoa</taxon>
        <taxon>Nematoda</taxon>
        <taxon>Chromadorea</taxon>
        <taxon>Rhabditida</taxon>
        <taxon>Rhabditina</taxon>
        <taxon>Rhabditomorpha</taxon>
        <taxon>Rhabditoidea</taxon>
        <taxon>Rhabditidae</taxon>
        <taxon>Peloderinae</taxon>
        <taxon>Caenorhabditis</taxon>
    </lineage>
</organism>
<feature type="transmembrane region" description="Helical" evidence="1">
    <location>
        <begin position="198"/>
        <end position="218"/>
    </location>
</feature>
<keyword evidence="1" id="KW-0812">Transmembrane</keyword>
<feature type="transmembrane region" description="Helical" evidence="1">
    <location>
        <begin position="12"/>
        <end position="30"/>
    </location>
</feature>
<sequence>MYINWSHHYLPKTFGILSFFFNPLFIWLILSEKKAKIGKYRYLLVGFAIFDIIYSMVELVVPVAIHGTGAGWVMYLVDGPFYGTGHLGQFAISIRCGFIALSYGILVIHFIYRYFVLFNNNIIEMMLRPSGLVGLFIFFLCHGIAWSSVCELFLYGDKEFADYIYEPIKEAYHLDSHELCILMALFFNASPEIKKRSWIGVLILTVISTYAVSLYLSLGWKIMRKLADNPGVSQTTQKMHRQLFKALAVQTFIPIVISFSPCMMAWYCPVLGIDLGMWNNFFGVIALSAFPVLDPLAIIILLPNYRNKLLGIVKNPKKLFFTVTSSVNPNTDSSMAIHVY</sequence>
<reference evidence="2" key="2">
    <citation type="submission" date="2022-06" db="UniProtKB">
        <authorList>
            <consortium name="EnsemblMetazoa"/>
        </authorList>
    </citation>
    <scope>IDENTIFICATION</scope>
    <source>
        <strain evidence="2">DF5081</strain>
    </source>
</reference>
<evidence type="ECO:0008006" key="4">
    <source>
        <dbReference type="Google" id="ProtNLM"/>
    </source>
</evidence>
<dbReference type="PANTHER" id="PTHR45907">
    <property type="entry name" value="SERPENTINE RECEPTOR, CLASS J"/>
    <property type="match status" value="1"/>
</dbReference>
<dbReference type="Proteomes" id="UP000005237">
    <property type="component" value="Unassembled WGS sequence"/>
</dbReference>
<feature type="transmembrane region" description="Helical" evidence="1">
    <location>
        <begin position="87"/>
        <end position="112"/>
    </location>
</feature>
<feature type="transmembrane region" description="Helical" evidence="1">
    <location>
        <begin position="132"/>
        <end position="155"/>
    </location>
</feature>
<keyword evidence="1" id="KW-1133">Transmembrane helix</keyword>
<feature type="transmembrane region" description="Helical" evidence="1">
    <location>
        <begin position="279"/>
        <end position="302"/>
    </location>
</feature>
<evidence type="ECO:0000313" key="2">
    <source>
        <dbReference type="EnsemblMetazoa" id="CJA18050.1"/>
    </source>
</evidence>
<protein>
    <recommendedName>
        <fullName evidence="4">Serpentine Receptor, class J</fullName>
    </recommendedName>
</protein>
<feature type="transmembrane region" description="Helical" evidence="1">
    <location>
        <begin position="247"/>
        <end position="267"/>
    </location>
</feature>
<evidence type="ECO:0000256" key="1">
    <source>
        <dbReference type="SAM" id="Phobius"/>
    </source>
</evidence>
<accession>A0A8R1I3B2</accession>
<evidence type="ECO:0000313" key="3">
    <source>
        <dbReference type="Proteomes" id="UP000005237"/>
    </source>
</evidence>
<feature type="transmembrane region" description="Helical" evidence="1">
    <location>
        <begin position="42"/>
        <end position="67"/>
    </location>
</feature>
<reference evidence="3" key="1">
    <citation type="submission" date="2010-08" db="EMBL/GenBank/DDBJ databases">
        <authorList>
            <consortium name="Caenorhabditis japonica Sequencing Consortium"/>
            <person name="Wilson R.K."/>
        </authorList>
    </citation>
    <scope>NUCLEOTIDE SEQUENCE [LARGE SCALE GENOMIC DNA]</scope>
    <source>
        <strain evidence="3">DF5081</strain>
    </source>
</reference>
<name>A0A8R1I3B2_CAEJA</name>
<keyword evidence="3" id="KW-1185">Reference proteome</keyword>
<dbReference type="Gene3D" id="1.20.1070.10">
    <property type="entry name" value="Rhodopsin 7-helix transmembrane proteins"/>
    <property type="match status" value="1"/>
</dbReference>
<dbReference type="AlphaFoldDB" id="A0A8R1I3B2"/>
<dbReference type="Pfam" id="PF10319">
    <property type="entry name" value="7TM_GPCR_Srj"/>
    <property type="match status" value="1"/>
</dbReference>
<proteinExistence type="predicted"/>
<dbReference type="SUPFAM" id="SSF81321">
    <property type="entry name" value="Family A G protein-coupled receptor-like"/>
    <property type="match status" value="1"/>
</dbReference>